<dbReference type="Proteomes" id="UP000310158">
    <property type="component" value="Unassembled WGS sequence"/>
</dbReference>
<sequence>MASMKATARAFKDLYRTRRTFSAQPLPGTIATESHMACIPGSQSADPAKSARSSRIFSPSTLTSQLDGNAASQTEDDPFIHTSGEQKLKLKKRSKSAYLKHERKKSQRKV</sequence>
<evidence type="ECO:0000313" key="2">
    <source>
        <dbReference type="EMBL" id="THH08750.1"/>
    </source>
</evidence>
<dbReference type="AlphaFoldDB" id="A0A4S4LG31"/>
<keyword evidence="3" id="KW-1185">Reference proteome</keyword>
<accession>A0A4S4LG31</accession>
<gene>
    <name evidence="2" type="ORF">EW146_g8890</name>
</gene>
<proteinExistence type="predicted"/>
<feature type="compositionally biased region" description="Basic residues" evidence="1">
    <location>
        <begin position="101"/>
        <end position="110"/>
    </location>
</feature>
<protein>
    <submittedName>
        <fullName evidence="2">Uncharacterized protein</fullName>
    </submittedName>
</protein>
<feature type="compositionally biased region" description="Polar residues" evidence="1">
    <location>
        <begin position="41"/>
        <end position="73"/>
    </location>
</feature>
<feature type="region of interest" description="Disordered" evidence="1">
    <location>
        <begin position="26"/>
        <end position="110"/>
    </location>
</feature>
<dbReference type="EMBL" id="SGPL01000676">
    <property type="protein sequence ID" value="THH08750.1"/>
    <property type="molecule type" value="Genomic_DNA"/>
</dbReference>
<reference evidence="2 3" key="1">
    <citation type="submission" date="2019-02" db="EMBL/GenBank/DDBJ databases">
        <title>Genome sequencing of the rare red list fungi Bondarzewia mesenterica.</title>
        <authorList>
            <person name="Buettner E."/>
            <person name="Kellner H."/>
        </authorList>
    </citation>
    <scope>NUCLEOTIDE SEQUENCE [LARGE SCALE GENOMIC DNA]</scope>
    <source>
        <strain evidence="2 3">DSM 108281</strain>
    </source>
</reference>
<evidence type="ECO:0000313" key="3">
    <source>
        <dbReference type="Proteomes" id="UP000310158"/>
    </source>
</evidence>
<organism evidence="2 3">
    <name type="scientific">Bondarzewia mesenterica</name>
    <dbReference type="NCBI Taxonomy" id="1095465"/>
    <lineage>
        <taxon>Eukaryota</taxon>
        <taxon>Fungi</taxon>
        <taxon>Dikarya</taxon>
        <taxon>Basidiomycota</taxon>
        <taxon>Agaricomycotina</taxon>
        <taxon>Agaricomycetes</taxon>
        <taxon>Russulales</taxon>
        <taxon>Bondarzewiaceae</taxon>
        <taxon>Bondarzewia</taxon>
    </lineage>
</organism>
<comment type="caution">
    <text evidence="2">The sequence shown here is derived from an EMBL/GenBank/DDBJ whole genome shotgun (WGS) entry which is preliminary data.</text>
</comment>
<name>A0A4S4LG31_9AGAM</name>
<evidence type="ECO:0000256" key="1">
    <source>
        <dbReference type="SAM" id="MobiDB-lite"/>
    </source>
</evidence>